<evidence type="ECO:0000256" key="2">
    <source>
        <dbReference type="ARBA" id="ARBA00022679"/>
    </source>
</evidence>
<evidence type="ECO:0000313" key="5">
    <source>
        <dbReference type="Proteomes" id="UP000030664"/>
    </source>
</evidence>
<protein>
    <submittedName>
        <fullName evidence="4">Mannosyltransferase</fullName>
    </submittedName>
</protein>
<dbReference type="Pfam" id="PF13439">
    <property type="entry name" value="Glyco_transf_4"/>
    <property type="match status" value="1"/>
</dbReference>
<proteinExistence type="predicted"/>
<evidence type="ECO:0000256" key="1">
    <source>
        <dbReference type="ARBA" id="ARBA00022676"/>
    </source>
</evidence>
<comment type="caution">
    <text evidence="4">The sequence shown here is derived from an EMBL/GenBank/DDBJ whole genome shotgun (WGS) entry which is preliminary data.</text>
</comment>
<dbReference type="RefSeq" id="WP_035961855.1">
    <property type="nucleotide sequence ID" value="NZ_JROM01000016.1"/>
</dbReference>
<evidence type="ECO:0000313" key="4">
    <source>
        <dbReference type="EMBL" id="KHE74932.1"/>
    </source>
</evidence>
<dbReference type="InterPro" id="IPR028098">
    <property type="entry name" value="Glyco_trans_4-like_N"/>
</dbReference>
<reference evidence="4 5" key="1">
    <citation type="submission" date="2014-09" db="EMBL/GenBank/DDBJ databases">
        <title>High-quality draft genome sequence of Kocuria marina SO9-6, an actinobacterium isolated from a copper mine.</title>
        <authorList>
            <person name="Castro D.B."/>
            <person name="Pereira L.B."/>
            <person name="Silva M.V."/>
            <person name="Silva B.P."/>
            <person name="Zanardi B.R."/>
            <person name="Carlos C."/>
            <person name="Belgini D.R."/>
            <person name="Limache E.G."/>
            <person name="Lacerda G.V."/>
            <person name="Nery M.B."/>
            <person name="Gomes M.B."/>
            <person name="Souza S."/>
            <person name="Silva T.M."/>
            <person name="Rodrigues V.D."/>
            <person name="Paulino L.C."/>
            <person name="Vicentini R."/>
            <person name="Ferraz L.F."/>
            <person name="Ottoboni L.M."/>
        </authorList>
    </citation>
    <scope>NUCLEOTIDE SEQUENCE [LARGE SCALE GENOMIC DNA]</scope>
    <source>
        <strain evidence="4 5">SO9-6</strain>
    </source>
</reference>
<dbReference type="eggNOG" id="COG0438">
    <property type="taxonomic scope" value="Bacteria"/>
</dbReference>
<dbReference type="EMBL" id="JROM01000016">
    <property type="protein sequence ID" value="KHE74932.1"/>
    <property type="molecule type" value="Genomic_DNA"/>
</dbReference>
<dbReference type="Gene3D" id="3.40.50.2000">
    <property type="entry name" value="Glycogen Phosphorylase B"/>
    <property type="match status" value="2"/>
</dbReference>
<organism evidence="4 5">
    <name type="scientific">Kocuria marina</name>
    <dbReference type="NCBI Taxonomy" id="223184"/>
    <lineage>
        <taxon>Bacteria</taxon>
        <taxon>Bacillati</taxon>
        <taxon>Actinomycetota</taxon>
        <taxon>Actinomycetes</taxon>
        <taxon>Micrococcales</taxon>
        <taxon>Micrococcaceae</taxon>
        <taxon>Kocuria</taxon>
    </lineage>
</organism>
<gene>
    <name evidence="4" type="ORF">AS25_03815</name>
</gene>
<dbReference type="Pfam" id="PF13692">
    <property type="entry name" value="Glyco_trans_1_4"/>
    <property type="match status" value="1"/>
</dbReference>
<accession>A0A0B0DFN3</accession>
<dbReference type="AlphaFoldDB" id="A0A0B0DFN3"/>
<dbReference type="Proteomes" id="UP000030664">
    <property type="component" value="Unassembled WGS sequence"/>
</dbReference>
<dbReference type="SUPFAM" id="SSF53756">
    <property type="entry name" value="UDP-Glycosyltransferase/glycogen phosphorylase"/>
    <property type="match status" value="1"/>
</dbReference>
<dbReference type="PANTHER" id="PTHR46401:SF2">
    <property type="entry name" value="GLYCOSYLTRANSFERASE WBBK-RELATED"/>
    <property type="match status" value="1"/>
</dbReference>
<dbReference type="GO" id="GO:0016757">
    <property type="term" value="F:glycosyltransferase activity"/>
    <property type="evidence" value="ECO:0007669"/>
    <property type="project" value="UniProtKB-KW"/>
</dbReference>
<keyword evidence="1 4" id="KW-0328">Glycosyltransferase</keyword>
<dbReference type="PANTHER" id="PTHR46401">
    <property type="entry name" value="GLYCOSYLTRANSFERASE WBBK-RELATED"/>
    <property type="match status" value="1"/>
</dbReference>
<feature type="domain" description="Glycosyltransferase subfamily 4-like N-terminal" evidence="3">
    <location>
        <begin position="74"/>
        <end position="176"/>
    </location>
</feature>
<dbReference type="STRING" id="223184.AS25_03815"/>
<name>A0A0B0DFN3_9MICC</name>
<sequence length="367" mass="40467">MRLLFDARYIRTDHHDGISRYSAELLAATARAVASDPRVRLAALISDPAQAALIPDGLPTLLGPSVTSPAEVLTGALLSRYAPDVVFSPMQTMGSLGRRHQLILTLHDLIYYEHPQPPGDLPLPVQWGWRAYHKAWWPQRLTLNRADAVATVSQTSKREILTHRLTKRDVRVIANAAPSSGIPEETAVRRLGERGRDLVYMGSFLPYKNVETLLRAMAHLPGYTLHLLSRISPAREAQLRGQIPEGARVVFHRGVGEDEYRELLSTCAALVTASRAEGYGLPLVEAFAQGAPVVCSDLPIFHEVAGDAAGYAPSDDDAAFAARVRELTDPVLARERVTAGLRRIRAHTWDDSARELLDLAWDLHQRG</sequence>
<keyword evidence="2 4" id="KW-0808">Transferase</keyword>
<dbReference type="CDD" id="cd03809">
    <property type="entry name" value="GT4_MtfB-like"/>
    <property type="match status" value="1"/>
</dbReference>
<evidence type="ECO:0000259" key="3">
    <source>
        <dbReference type="Pfam" id="PF13439"/>
    </source>
</evidence>